<keyword evidence="1" id="KW-0808">Transferase</keyword>
<keyword evidence="4" id="KW-1185">Reference proteome</keyword>
<evidence type="ECO:0000313" key="4">
    <source>
        <dbReference type="Proteomes" id="UP001257234"/>
    </source>
</evidence>
<dbReference type="SUPFAM" id="SSF53901">
    <property type="entry name" value="Thiolase-like"/>
    <property type="match status" value="1"/>
</dbReference>
<reference evidence="4" key="1">
    <citation type="submission" date="2023-07" db="EMBL/GenBank/DDBJ databases">
        <title>Christiangramia sp. SM2212., a novel bacterium of the family Flavobacteriaceae isolated from the sea sediment.</title>
        <authorList>
            <person name="Wang J."/>
            <person name="Zhang X."/>
        </authorList>
    </citation>
    <scope>NUCLEOTIDE SEQUENCE [LARGE SCALE GENOMIC DNA]</scope>
    <source>
        <strain evidence="4">SM2212</strain>
    </source>
</reference>
<evidence type="ECO:0000256" key="1">
    <source>
        <dbReference type="ARBA" id="ARBA00022679"/>
    </source>
</evidence>
<evidence type="ECO:0000259" key="2">
    <source>
        <dbReference type="Pfam" id="PF13723"/>
    </source>
</evidence>
<dbReference type="EMBL" id="JAVJIU010000002">
    <property type="protein sequence ID" value="MDR5590333.1"/>
    <property type="molecule type" value="Genomic_DNA"/>
</dbReference>
<proteinExistence type="predicted"/>
<dbReference type="RefSeq" id="WP_309561205.1">
    <property type="nucleotide sequence ID" value="NZ_JAVJIU010000002.1"/>
</dbReference>
<evidence type="ECO:0000313" key="3">
    <source>
        <dbReference type="EMBL" id="MDR5590333.1"/>
    </source>
</evidence>
<dbReference type="InterPro" id="IPR014030">
    <property type="entry name" value="Ketoacyl_synth_N"/>
</dbReference>
<dbReference type="InterPro" id="IPR000794">
    <property type="entry name" value="Beta-ketoacyl_synthase"/>
</dbReference>
<dbReference type="PANTHER" id="PTHR11712:SF336">
    <property type="entry name" value="3-OXOACYL-[ACYL-CARRIER-PROTEIN] SYNTHASE, MITOCHONDRIAL"/>
    <property type="match status" value="1"/>
</dbReference>
<organism evidence="3 4">
    <name type="scientific">Christiangramia sediminicola</name>
    <dbReference type="NCBI Taxonomy" id="3073267"/>
    <lineage>
        <taxon>Bacteria</taxon>
        <taxon>Pseudomonadati</taxon>
        <taxon>Bacteroidota</taxon>
        <taxon>Flavobacteriia</taxon>
        <taxon>Flavobacteriales</taxon>
        <taxon>Flavobacteriaceae</taxon>
        <taxon>Christiangramia</taxon>
    </lineage>
</organism>
<dbReference type="PANTHER" id="PTHR11712">
    <property type="entry name" value="POLYKETIDE SYNTHASE-RELATED"/>
    <property type="match status" value="1"/>
</dbReference>
<gene>
    <name evidence="3" type="ORF">RE431_06755</name>
</gene>
<sequence>MSRIYINGISSISSQSENIFKGEEPQVYNENILPALDQDYKSVIKPMMLRRMSKAVKMGLFCSKKVLQEAGIEMPDVILVGTGQGCMQDTEKFMTSMLDSEEGLLSPTSFIQSTHNTVGGQIALDLNCKGHNMTFTQNSVSFESALIDALLQVKEEDVQNILVGGVDETSPEFTGFQKLDGQIKSEDIRNTDLFKSESLGTIISETAAFFSLGTERSSAPYAELKDVEIINSMEVSEMEAYVTKFLQKNDLSVSEIDVIMLGKNGDIRFDNYYEELQKGIFSGKLQVGFKHLVGENNAVSSYAFWLASKILKEKNIPEIFKLNTLNCDNPRNILIYNQYLGKNHGLILLQSL</sequence>
<dbReference type="InterPro" id="IPR016039">
    <property type="entry name" value="Thiolase-like"/>
</dbReference>
<name>A0ABU1EQ95_9FLAO</name>
<feature type="domain" description="Beta-ketoacyl synthase-like N-terminal" evidence="2">
    <location>
        <begin position="41"/>
        <end position="173"/>
    </location>
</feature>
<comment type="caution">
    <text evidence="3">The sequence shown here is derived from an EMBL/GenBank/DDBJ whole genome shotgun (WGS) entry which is preliminary data.</text>
</comment>
<dbReference type="Proteomes" id="UP001257234">
    <property type="component" value="Unassembled WGS sequence"/>
</dbReference>
<dbReference type="Gene3D" id="3.40.47.10">
    <property type="match status" value="1"/>
</dbReference>
<protein>
    <submittedName>
        <fullName evidence="3">Beta-ketoacyl synthase chain length factor</fullName>
    </submittedName>
</protein>
<accession>A0ABU1EQ95</accession>
<dbReference type="Pfam" id="PF13723">
    <property type="entry name" value="Ketoacyl-synt_2"/>
    <property type="match status" value="1"/>
</dbReference>